<keyword evidence="9" id="KW-0812">Transmembrane</keyword>
<proteinExistence type="inferred from homology"/>
<comment type="cofactor">
    <cofactor evidence="1 9">
        <name>FAD</name>
        <dbReference type="ChEBI" id="CHEBI:57692"/>
    </cofactor>
</comment>
<evidence type="ECO:0000259" key="10">
    <source>
        <dbReference type="Pfam" id="PF08491"/>
    </source>
</evidence>
<feature type="transmembrane region" description="Helical" evidence="9">
    <location>
        <begin position="403"/>
        <end position="421"/>
    </location>
</feature>
<protein>
    <recommendedName>
        <fullName evidence="4 9">Squalene monooxygenase</fullName>
        <ecNumber evidence="4 9">1.14.14.17</ecNumber>
    </recommendedName>
</protein>
<dbReference type="InterPro" id="IPR013698">
    <property type="entry name" value="Squalene_epoxidase"/>
</dbReference>
<comment type="caution">
    <text evidence="9">Lacks conserved residue(s) required for the propagation of feature annotation.</text>
</comment>
<comment type="subcellular location">
    <subcellularLocation>
        <location evidence="2">Membrane</location>
    </subcellularLocation>
</comment>
<keyword evidence="12" id="KW-1185">Reference proteome</keyword>
<keyword evidence="9" id="KW-1133">Transmembrane helix</keyword>
<evidence type="ECO:0000256" key="5">
    <source>
        <dbReference type="ARBA" id="ARBA00022630"/>
    </source>
</evidence>
<comment type="function">
    <text evidence="9">Catalyzes the stereospecific oxidation of squalene to (S)-2,3-epoxysqualene, and is considered to be a rate-limiting enzyme in steroid biosynthesis.</text>
</comment>
<comment type="caution">
    <text evidence="11">The sequence shown here is derived from an EMBL/GenBank/DDBJ whole genome shotgun (WGS) entry which is preliminary data.</text>
</comment>
<dbReference type="GO" id="GO:0004506">
    <property type="term" value="F:squalene monooxygenase activity"/>
    <property type="evidence" value="ECO:0007669"/>
    <property type="project" value="UniProtKB-UniRule"/>
</dbReference>
<evidence type="ECO:0000256" key="1">
    <source>
        <dbReference type="ARBA" id="ARBA00001974"/>
    </source>
</evidence>
<dbReference type="Pfam" id="PF08491">
    <property type="entry name" value="SE"/>
    <property type="match status" value="1"/>
</dbReference>
<dbReference type="InParanoid" id="A0A152A949"/>
<dbReference type="PANTHER" id="PTHR10835:SF0">
    <property type="entry name" value="SQUALENE MONOOXYGENASE"/>
    <property type="match status" value="1"/>
</dbReference>
<evidence type="ECO:0000256" key="9">
    <source>
        <dbReference type="RuleBase" id="RU367121"/>
    </source>
</evidence>
<dbReference type="GO" id="GO:0016020">
    <property type="term" value="C:membrane"/>
    <property type="evidence" value="ECO:0007669"/>
    <property type="project" value="UniProtKB-SubCell"/>
</dbReference>
<dbReference type="EC" id="1.14.14.17" evidence="4 9"/>
<dbReference type="GO" id="GO:0050660">
    <property type="term" value="F:flavin adenine dinucleotide binding"/>
    <property type="evidence" value="ECO:0007669"/>
    <property type="project" value="UniProtKB-UniRule"/>
</dbReference>
<evidence type="ECO:0000313" key="12">
    <source>
        <dbReference type="Proteomes" id="UP000076078"/>
    </source>
</evidence>
<dbReference type="PRINTS" id="PR00420">
    <property type="entry name" value="RNGMNOXGNASE"/>
</dbReference>
<evidence type="ECO:0000256" key="7">
    <source>
        <dbReference type="ARBA" id="ARBA00023002"/>
    </source>
</evidence>
<reference evidence="11 12" key="1">
    <citation type="submission" date="2015-12" db="EMBL/GenBank/DDBJ databases">
        <title>Dictyostelia acquired genes for synthesis and detection of signals that induce cell-type specialization by lateral gene transfer from prokaryotes.</title>
        <authorList>
            <person name="Gloeckner G."/>
            <person name="Schaap P."/>
        </authorList>
    </citation>
    <scope>NUCLEOTIDE SEQUENCE [LARGE SCALE GENOMIC DNA]</scope>
    <source>
        <strain evidence="11 12">TK</strain>
    </source>
</reference>
<evidence type="ECO:0000313" key="11">
    <source>
        <dbReference type="EMBL" id="KYR02749.1"/>
    </source>
</evidence>
<keyword evidence="6 9" id="KW-0274">FAD</keyword>
<dbReference type="SUPFAM" id="SSF51905">
    <property type="entry name" value="FAD/NAD(P)-binding domain"/>
    <property type="match status" value="1"/>
</dbReference>
<organism evidence="11 12">
    <name type="scientific">Tieghemostelium lacteum</name>
    <name type="common">Slime mold</name>
    <name type="synonym">Dictyostelium lacteum</name>
    <dbReference type="NCBI Taxonomy" id="361077"/>
    <lineage>
        <taxon>Eukaryota</taxon>
        <taxon>Amoebozoa</taxon>
        <taxon>Evosea</taxon>
        <taxon>Eumycetozoa</taxon>
        <taxon>Dictyostelia</taxon>
        <taxon>Dictyosteliales</taxon>
        <taxon>Raperosteliaceae</taxon>
        <taxon>Tieghemostelium</taxon>
    </lineage>
</organism>
<name>A0A152A949_TIELA</name>
<dbReference type="Proteomes" id="UP000076078">
    <property type="component" value="Unassembled WGS sequence"/>
</dbReference>
<feature type="domain" description="Squalene epoxidase" evidence="10">
    <location>
        <begin position="164"/>
        <end position="426"/>
    </location>
</feature>
<dbReference type="STRING" id="361077.A0A152A949"/>
<sequence length="467" mass="51807">MEQIIDIENVQYDMIIVGAGIAGSALAYSMGTKGKRVLCVERDLSEPDRIVGELMQPGGVQALRELGMEDCFEGIDSTLVYGYGIFKEDKGVKLSYPKNDKNQIINGYSFHHGKFVQKLRAKARQSQNVTLLEGTVKSLIEEDEVVKGVRLTLPNQNDVREWRAPLTVVCDGCNSNLRRSLISEPITTSSTFVGLILRGCQLPYQYHGHVFLVDPSPILMYRIGSDEIRVLVDVPGQCPSSSELKKHFETFVAPQLPESLREAFTTAVKSDQLKKMSNLRLHPQQQSVKPGVIVLGDAWNMRHPLTGGGMTVALTDVNLLSQKLITVSSWENHMEINEKLQQFTQQRKPLAATINVLAGALYQVFSSDNEDLRKACLGYLGLGGEFSAGPVALLSGLKPRPTVLAAHFFAVAFYAVFKTVLPFPTPAKIRRCYRVLCAASEIIIPLLRKEGVLRYLQILCTTLRLTK</sequence>
<dbReference type="FunCoup" id="A0A152A949">
    <property type="interactions" value="23"/>
</dbReference>
<dbReference type="InterPro" id="IPR040125">
    <property type="entry name" value="Squalene_monox"/>
</dbReference>
<evidence type="ECO:0000256" key="6">
    <source>
        <dbReference type="ARBA" id="ARBA00022827"/>
    </source>
</evidence>
<keyword evidence="11" id="KW-0503">Monooxygenase</keyword>
<keyword evidence="7 9" id="KW-0560">Oxidoreductase</keyword>
<comment type="similarity">
    <text evidence="3 9">Belongs to the squalene monooxygenase family.</text>
</comment>
<keyword evidence="5 9" id="KW-0285">Flavoprotein</keyword>
<accession>A0A152A949</accession>
<evidence type="ECO:0000256" key="2">
    <source>
        <dbReference type="ARBA" id="ARBA00004370"/>
    </source>
</evidence>
<dbReference type="AlphaFoldDB" id="A0A152A949"/>
<dbReference type="Gene3D" id="3.50.50.60">
    <property type="entry name" value="FAD/NAD(P)-binding domain"/>
    <property type="match status" value="1"/>
</dbReference>
<evidence type="ECO:0000256" key="8">
    <source>
        <dbReference type="ARBA" id="ARBA00023136"/>
    </source>
</evidence>
<dbReference type="OrthoDB" id="1678617at2759"/>
<evidence type="ECO:0000256" key="4">
    <source>
        <dbReference type="ARBA" id="ARBA00012312"/>
    </source>
</evidence>
<comment type="catalytic activity">
    <reaction evidence="9">
        <text>squalene + reduced [NADPH--hemoprotein reductase] + O2 = (S)-2,3-epoxysqualene + oxidized [NADPH--hemoprotein reductase] + H2O + H(+)</text>
        <dbReference type="Rhea" id="RHEA:25282"/>
        <dbReference type="Rhea" id="RHEA-COMP:11964"/>
        <dbReference type="Rhea" id="RHEA-COMP:11965"/>
        <dbReference type="ChEBI" id="CHEBI:15377"/>
        <dbReference type="ChEBI" id="CHEBI:15378"/>
        <dbReference type="ChEBI" id="CHEBI:15379"/>
        <dbReference type="ChEBI" id="CHEBI:15440"/>
        <dbReference type="ChEBI" id="CHEBI:15441"/>
        <dbReference type="ChEBI" id="CHEBI:57618"/>
        <dbReference type="ChEBI" id="CHEBI:58210"/>
        <dbReference type="EC" id="1.14.14.17"/>
    </reaction>
</comment>
<dbReference type="InterPro" id="IPR036188">
    <property type="entry name" value="FAD/NAD-bd_sf"/>
</dbReference>
<dbReference type="OMA" id="AKRTFYW"/>
<dbReference type="UniPathway" id="UPA00767">
    <property type="reaction ID" value="UER00752"/>
</dbReference>
<dbReference type="EMBL" id="LODT01000001">
    <property type="protein sequence ID" value="KYR02749.1"/>
    <property type="molecule type" value="Genomic_DNA"/>
</dbReference>
<dbReference type="PANTHER" id="PTHR10835">
    <property type="entry name" value="SQUALENE MONOOXYGENASE"/>
    <property type="match status" value="1"/>
</dbReference>
<gene>
    <name evidence="11" type="ORF">DLAC_00212</name>
</gene>
<dbReference type="GO" id="GO:0016126">
    <property type="term" value="P:sterol biosynthetic process"/>
    <property type="evidence" value="ECO:0007669"/>
    <property type="project" value="UniProtKB-UniRule"/>
</dbReference>
<evidence type="ECO:0000256" key="3">
    <source>
        <dbReference type="ARBA" id="ARBA00008802"/>
    </source>
</evidence>
<dbReference type="GO" id="GO:0005783">
    <property type="term" value="C:endoplasmic reticulum"/>
    <property type="evidence" value="ECO:0007669"/>
    <property type="project" value="TreeGrafter"/>
</dbReference>
<keyword evidence="8 9" id="KW-0472">Membrane</keyword>